<organism evidence="1">
    <name type="scientific">Anguilla anguilla</name>
    <name type="common">European freshwater eel</name>
    <name type="synonym">Muraena anguilla</name>
    <dbReference type="NCBI Taxonomy" id="7936"/>
    <lineage>
        <taxon>Eukaryota</taxon>
        <taxon>Metazoa</taxon>
        <taxon>Chordata</taxon>
        <taxon>Craniata</taxon>
        <taxon>Vertebrata</taxon>
        <taxon>Euteleostomi</taxon>
        <taxon>Actinopterygii</taxon>
        <taxon>Neopterygii</taxon>
        <taxon>Teleostei</taxon>
        <taxon>Anguilliformes</taxon>
        <taxon>Anguillidae</taxon>
        <taxon>Anguilla</taxon>
    </lineage>
</organism>
<protein>
    <submittedName>
        <fullName evidence="1">Uncharacterized protein</fullName>
    </submittedName>
</protein>
<reference evidence="1" key="1">
    <citation type="submission" date="2014-11" db="EMBL/GenBank/DDBJ databases">
        <authorList>
            <person name="Amaro Gonzalez C."/>
        </authorList>
    </citation>
    <scope>NUCLEOTIDE SEQUENCE</scope>
</reference>
<dbReference type="EMBL" id="GBXM01061472">
    <property type="protein sequence ID" value="JAH47105.1"/>
    <property type="molecule type" value="Transcribed_RNA"/>
</dbReference>
<dbReference type="AlphaFoldDB" id="A0A0E9T2A3"/>
<sequence length="55" mass="6284">MHWSNCAYIRTEIACAGRPCGAQRIQVLQLLYNMVNPTQQVAILAKAQLAQERRR</sequence>
<reference evidence="1" key="2">
    <citation type="journal article" date="2015" name="Fish Shellfish Immunol.">
        <title>Early steps in the European eel (Anguilla anguilla)-Vibrio vulnificus interaction in the gills: Role of the RtxA13 toxin.</title>
        <authorList>
            <person name="Callol A."/>
            <person name="Pajuelo D."/>
            <person name="Ebbesson L."/>
            <person name="Teles M."/>
            <person name="MacKenzie S."/>
            <person name="Amaro C."/>
        </authorList>
    </citation>
    <scope>NUCLEOTIDE SEQUENCE</scope>
</reference>
<evidence type="ECO:0000313" key="1">
    <source>
        <dbReference type="EMBL" id="JAH47105.1"/>
    </source>
</evidence>
<name>A0A0E9T2A3_ANGAN</name>
<accession>A0A0E9T2A3</accession>
<proteinExistence type="predicted"/>